<sequence>MPPHSREPAKCQICNTNESKYTCSQCYVFYCSVTCFKKHKADSCTLKTSAERNNNATNAQPVAAQPESTTESSAIKSGDPDDEPPLEEPKQLRPLTSLNWPYVPEESAYPDPLKRDDPKTLQLHQYEAIATSPDIREVLAGHKNLPALLTSIDKLRGPDREHTLQRALGLTAPEIDDQLKSVELSDDVIALRKLAEAVEAAVRGGNQTMLGLDWGE</sequence>
<feature type="compositionally biased region" description="Polar residues" evidence="5">
    <location>
        <begin position="55"/>
        <end position="75"/>
    </location>
</feature>
<dbReference type="InterPro" id="IPR007529">
    <property type="entry name" value="Znf_HIT"/>
</dbReference>
<dbReference type="GO" id="GO:0048254">
    <property type="term" value="P:snoRNA localization"/>
    <property type="evidence" value="ECO:0007669"/>
    <property type="project" value="TreeGrafter"/>
</dbReference>
<name>A0A5C3MFT6_9AGAR</name>
<feature type="domain" description="HIT-type" evidence="6">
    <location>
        <begin position="11"/>
        <end position="44"/>
    </location>
</feature>
<dbReference type="EMBL" id="ML213590">
    <property type="protein sequence ID" value="TFK44232.1"/>
    <property type="molecule type" value="Genomic_DNA"/>
</dbReference>
<dbReference type="Pfam" id="PF04438">
    <property type="entry name" value="zf-HIT"/>
    <property type="match status" value="1"/>
</dbReference>
<dbReference type="SUPFAM" id="SSF144232">
    <property type="entry name" value="HIT/MYND zinc finger-like"/>
    <property type="match status" value="1"/>
</dbReference>
<dbReference type="GO" id="GO:0000463">
    <property type="term" value="P:maturation of LSU-rRNA from tricistronic rRNA transcript (SSU-rRNA, 5.8S rRNA, LSU-rRNA)"/>
    <property type="evidence" value="ECO:0007669"/>
    <property type="project" value="TreeGrafter"/>
</dbReference>
<dbReference type="AlphaFoldDB" id="A0A5C3MFT6"/>
<dbReference type="GO" id="GO:0000492">
    <property type="term" value="P:box C/D snoRNP assembly"/>
    <property type="evidence" value="ECO:0007669"/>
    <property type="project" value="TreeGrafter"/>
</dbReference>
<evidence type="ECO:0000256" key="4">
    <source>
        <dbReference type="PROSITE-ProRule" id="PRU00453"/>
    </source>
</evidence>
<dbReference type="Proteomes" id="UP000308652">
    <property type="component" value="Unassembled WGS sequence"/>
</dbReference>
<dbReference type="PANTHER" id="PTHR13483:SF11">
    <property type="entry name" value="ZINC FINGER HIT DOMAIN-CONTAINING PROTEIN 3"/>
    <property type="match status" value="1"/>
</dbReference>
<gene>
    <name evidence="7" type="ORF">BDQ12DRAFT_640695</name>
</gene>
<accession>A0A5C3MFT6</accession>
<dbReference type="GO" id="GO:0005634">
    <property type="term" value="C:nucleus"/>
    <property type="evidence" value="ECO:0007669"/>
    <property type="project" value="TreeGrafter"/>
</dbReference>
<evidence type="ECO:0000256" key="5">
    <source>
        <dbReference type="SAM" id="MobiDB-lite"/>
    </source>
</evidence>
<dbReference type="OrthoDB" id="18412at2759"/>
<proteinExistence type="predicted"/>
<dbReference type="GO" id="GO:0070761">
    <property type="term" value="C:pre-snoRNP complex"/>
    <property type="evidence" value="ECO:0007669"/>
    <property type="project" value="TreeGrafter"/>
</dbReference>
<dbReference type="Gene3D" id="3.30.60.190">
    <property type="match status" value="1"/>
</dbReference>
<evidence type="ECO:0000313" key="7">
    <source>
        <dbReference type="EMBL" id="TFK44232.1"/>
    </source>
</evidence>
<dbReference type="GO" id="GO:0008270">
    <property type="term" value="F:zinc ion binding"/>
    <property type="evidence" value="ECO:0007669"/>
    <property type="project" value="UniProtKB-UniRule"/>
</dbReference>
<reference evidence="7 8" key="1">
    <citation type="journal article" date="2019" name="Nat. Ecol. Evol.">
        <title>Megaphylogeny resolves global patterns of mushroom evolution.</title>
        <authorList>
            <person name="Varga T."/>
            <person name="Krizsan K."/>
            <person name="Foldi C."/>
            <person name="Dima B."/>
            <person name="Sanchez-Garcia M."/>
            <person name="Sanchez-Ramirez S."/>
            <person name="Szollosi G.J."/>
            <person name="Szarkandi J.G."/>
            <person name="Papp V."/>
            <person name="Albert L."/>
            <person name="Andreopoulos W."/>
            <person name="Angelini C."/>
            <person name="Antonin V."/>
            <person name="Barry K.W."/>
            <person name="Bougher N.L."/>
            <person name="Buchanan P."/>
            <person name="Buyck B."/>
            <person name="Bense V."/>
            <person name="Catcheside P."/>
            <person name="Chovatia M."/>
            <person name="Cooper J."/>
            <person name="Damon W."/>
            <person name="Desjardin D."/>
            <person name="Finy P."/>
            <person name="Geml J."/>
            <person name="Haridas S."/>
            <person name="Hughes K."/>
            <person name="Justo A."/>
            <person name="Karasinski D."/>
            <person name="Kautmanova I."/>
            <person name="Kiss B."/>
            <person name="Kocsube S."/>
            <person name="Kotiranta H."/>
            <person name="LaButti K.M."/>
            <person name="Lechner B.E."/>
            <person name="Liimatainen K."/>
            <person name="Lipzen A."/>
            <person name="Lukacs Z."/>
            <person name="Mihaltcheva S."/>
            <person name="Morgado L.N."/>
            <person name="Niskanen T."/>
            <person name="Noordeloos M.E."/>
            <person name="Ohm R.A."/>
            <person name="Ortiz-Santana B."/>
            <person name="Ovrebo C."/>
            <person name="Racz N."/>
            <person name="Riley R."/>
            <person name="Savchenko A."/>
            <person name="Shiryaev A."/>
            <person name="Soop K."/>
            <person name="Spirin V."/>
            <person name="Szebenyi C."/>
            <person name="Tomsovsky M."/>
            <person name="Tulloss R.E."/>
            <person name="Uehling J."/>
            <person name="Grigoriev I.V."/>
            <person name="Vagvolgyi C."/>
            <person name="Papp T."/>
            <person name="Martin F.M."/>
            <person name="Miettinen O."/>
            <person name="Hibbett D.S."/>
            <person name="Nagy L.G."/>
        </authorList>
    </citation>
    <scope>NUCLEOTIDE SEQUENCE [LARGE SCALE GENOMIC DNA]</scope>
    <source>
        <strain evidence="7 8">CBS 166.37</strain>
    </source>
</reference>
<dbReference type="STRING" id="68775.A0A5C3MFT6"/>
<keyword evidence="3" id="KW-0862">Zinc</keyword>
<evidence type="ECO:0000256" key="3">
    <source>
        <dbReference type="ARBA" id="ARBA00022833"/>
    </source>
</evidence>
<evidence type="ECO:0000313" key="8">
    <source>
        <dbReference type="Proteomes" id="UP000308652"/>
    </source>
</evidence>
<protein>
    <recommendedName>
        <fullName evidence="6">HIT-type domain-containing protein</fullName>
    </recommendedName>
</protein>
<evidence type="ECO:0000259" key="6">
    <source>
        <dbReference type="PROSITE" id="PS51083"/>
    </source>
</evidence>
<evidence type="ECO:0000256" key="1">
    <source>
        <dbReference type="ARBA" id="ARBA00022723"/>
    </source>
</evidence>
<dbReference type="PANTHER" id="PTHR13483">
    <property type="entry name" value="BOX C_D SNORNA PROTEIN 1-RELATED"/>
    <property type="match status" value="1"/>
</dbReference>
<keyword evidence="1" id="KW-0479">Metal-binding</keyword>
<dbReference type="CDD" id="cd23024">
    <property type="entry name" value="zf-HIT_ZNHIT2-3"/>
    <property type="match status" value="1"/>
</dbReference>
<dbReference type="InterPro" id="IPR051639">
    <property type="entry name" value="BCD1"/>
</dbReference>
<keyword evidence="8" id="KW-1185">Reference proteome</keyword>
<dbReference type="PROSITE" id="PS51083">
    <property type="entry name" value="ZF_HIT"/>
    <property type="match status" value="1"/>
</dbReference>
<keyword evidence="2 4" id="KW-0863">Zinc-finger</keyword>
<organism evidence="7 8">
    <name type="scientific">Crucibulum laeve</name>
    <dbReference type="NCBI Taxonomy" id="68775"/>
    <lineage>
        <taxon>Eukaryota</taxon>
        <taxon>Fungi</taxon>
        <taxon>Dikarya</taxon>
        <taxon>Basidiomycota</taxon>
        <taxon>Agaricomycotina</taxon>
        <taxon>Agaricomycetes</taxon>
        <taxon>Agaricomycetidae</taxon>
        <taxon>Agaricales</taxon>
        <taxon>Agaricineae</taxon>
        <taxon>Nidulariaceae</taxon>
        <taxon>Crucibulum</taxon>
    </lineage>
</organism>
<feature type="region of interest" description="Disordered" evidence="5">
    <location>
        <begin position="55"/>
        <end position="114"/>
    </location>
</feature>
<evidence type="ECO:0000256" key="2">
    <source>
        <dbReference type="ARBA" id="ARBA00022771"/>
    </source>
</evidence>